<evidence type="ECO:0000256" key="2">
    <source>
        <dbReference type="ARBA" id="ARBA00022694"/>
    </source>
</evidence>
<dbReference type="PROSITE" id="PS00648">
    <property type="entry name" value="RIBONUCLEASE_P"/>
    <property type="match status" value="1"/>
</dbReference>
<evidence type="ECO:0000256" key="4">
    <source>
        <dbReference type="ARBA" id="ARBA00022759"/>
    </source>
</evidence>
<evidence type="ECO:0000256" key="8">
    <source>
        <dbReference type="NCBIfam" id="TIGR00188"/>
    </source>
</evidence>
<comment type="function">
    <text evidence="1 7">RNaseP catalyzes the removal of the 5'-leader sequence from pre-tRNA to produce the mature 5'-terminus. It can also cleave other RNA substrates such as 4.5S RNA. The protein component plays an auxiliary but essential role in vivo by binding to the 5'-leader sequence and broadening the substrate specificity of the ribozyme.</text>
</comment>
<dbReference type="GO" id="GO:0004526">
    <property type="term" value="F:ribonuclease P activity"/>
    <property type="evidence" value="ECO:0007669"/>
    <property type="project" value="UniProtKB-UniRule"/>
</dbReference>
<accession>A0A2S7XR43</accession>
<dbReference type="PANTHER" id="PTHR33992:SF1">
    <property type="entry name" value="RIBONUCLEASE P PROTEIN COMPONENT"/>
    <property type="match status" value="1"/>
</dbReference>
<gene>
    <name evidence="7 9" type="primary">rnpA</name>
    <name evidence="9" type="ORF">CXB77_08680</name>
</gene>
<protein>
    <recommendedName>
        <fullName evidence="7 8">Ribonuclease P protein component</fullName>
        <shortName evidence="7">RNase P protein</shortName>
        <shortName evidence="7">RNaseP protein</shortName>
        <ecNumber evidence="7 8">3.1.26.5</ecNumber>
    </recommendedName>
    <alternativeName>
        <fullName evidence="7">Protein C5</fullName>
    </alternativeName>
</protein>
<dbReference type="InterPro" id="IPR020568">
    <property type="entry name" value="Ribosomal_Su5_D2-typ_SF"/>
</dbReference>
<evidence type="ECO:0000256" key="5">
    <source>
        <dbReference type="ARBA" id="ARBA00022801"/>
    </source>
</evidence>
<dbReference type="EMBL" id="PPGH01000035">
    <property type="protein sequence ID" value="PQJ95938.1"/>
    <property type="molecule type" value="Genomic_DNA"/>
</dbReference>
<keyword evidence="3 7" id="KW-0540">Nuclease</keyword>
<organism evidence="9 10">
    <name type="scientific">Chromatium okenii</name>
    <dbReference type="NCBI Taxonomy" id="61644"/>
    <lineage>
        <taxon>Bacteria</taxon>
        <taxon>Pseudomonadati</taxon>
        <taxon>Pseudomonadota</taxon>
        <taxon>Gammaproteobacteria</taxon>
        <taxon>Chromatiales</taxon>
        <taxon>Chromatiaceae</taxon>
        <taxon>Chromatium</taxon>
    </lineage>
</organism>
<comment type="caution">
    <text evidence="9">The sequence shown here is derived from an EMBL/GenBank/DDBJ whole genome shotgun (WGS) entry which is preliminary data.</text>
</comment>
<dbReference type="Pfam" id="PF00825">
    <property type="entry name" value="Ribonuclease_P"/>
    <property type="match status" value="1"/>
</dbReference>
<dbReference type="HAMAP" id="MF_00227">
    <property type="entry name" value="RNase_P"/>
    <property type="match status" value="1"/>
</dbReference>
<evidence type="ECO:0000256" key="7">
    <source>
        <dbReference type="HAMAP-Rule" id="MF_00227"/>
    </source>
</evidence>
<comment type="subunit">
    <text evidence="7">Consists of a catalytic RNA component (M1 or rnpB) and a protein subunit.</text>
</comment>
<evidence type="ECO:0000256" key="1">
    <source>
        <dbReference type="ARBA" id="ARBA00002663"/>
    </source>
</evidence>
<evidence type="ECO:0000256" key="3">
    <source>
        <dbReference type="ARBA" id="ARBA00022722"/>
    </source>
</evidence>
<dbReference type="Proteomes" id="UP000239936">
    <property type="component" value="Unassembled WGS sequence"/>
</dbReference>
<comment type="catalytic activity">
    <reaction evidence="7">
        <text>Endonucleolytic cleavage of RNA, removing 5'-extranucleotides from tRNA precursor.</text>
        <dbReference type="EC" id="3.1.26.5"/>
    </reaction>
</comment>
<keyword evidence="6 7" id="KW-0694">RNA-binding</keyword>
<evidence type="ECO:0000256" key="6">
    <source>
        <dbReference type="ARBA" id="ARBA00022884"/>
    </source>
</evidence>
<keyword evidence="10" id="KW-1185">Reference proteome</keyword>
<keyword evidence="2 7" id="KW-0819">tRNA processing</keyword>
<dbReference type="Gene3D" id="3.30.230.10">
    <property type="match status" value="1"/>
</dbReference>
<dbReference type="AlphaFoldDB" id="A0A2S7XR43"/>
<keyword evidence="4 7" id="KW-0255">Endonuclease</keyword>
<dbReference type="GO" id="GO:0042781">
    <property type="term" value="F:3'-tRNA processing endoribonuclease activity"/>
    <property type="evidence" value="ECO:0007669"/>
    <property type="project" value="TreeGrafter"/>
</dbReference>
<dbReference type="GO" id="GO:0030677">
    <property type="term" value="C:ribonuclease P complex"/>
    <property type="evidence" value="ECO:0007669"/>
    <property type="project" value="TreeGrafter"/>
</dbReference>
<evidence type="ECO:0000313" key="9">
    <source>
        <dbReference type="EMBL" id="PQJ95938.1"/>
    </source>
</evidence>
<sequence>MRPIDSLSRLRFSRAQRLCNATQFKRVFAHPMRTGKAGFIVLCRANDLTEARLGLAISKKCARRAVDRNRLKRIARESFRIHCQSIPPVDIVILCVHGAPKIPNTQLFSYLERAWVIIRNPSCVAS</sequence>
<dbReference type="InterPro" id="IPR014721">
    <property type="entry name" value="Ribsml_uS5_D2-typ_fold_subgr"/>
</dbReference>
<dbReference type="InterPro" id="IPR020539">
    <property type="entry name" value="RNase_P_CS"/>
</dbReference>
<dbReference type="InterPro" id="IPR000100">
    <property type="entry name" value="RNase_P"/>
</dbReference>
<dbReference type="GO" id="GO:0000049">
    <property type="term" value="F:tRNA binding"/>
    <property type="evidence" value="ECO:0007669"/>
    <property type="project" value="UniProtKB-UniRule"/>
</dbReference>
<dbReference type="OrthoDB" id="9796422at2"/>
<dbReference type="SUPFAM" id="SSF54211">
    <property type="entry name" value="Ribosomal protein S5 domain 2-like"/>
    <property type="match status" value="1"/>
</dbReference>
<keyword evidence="5 7" id="KW-0378">Hydrolase</keyword>
<name>A0A2S7XR43_9GAMM</name>
<proteinExistence type="inferred from homology"/>
<evidence type="ECO:0000313" key="10">
    <source>
        <dbReference type="Proteomes" id="UP000239936"/>
    </source>
</evidence>
<dbReference type="GO" id="GO:0001682">
    <property type="term" value="P:tRNA 5'-leader removal"/>
    <property type="evidence" value="ECO:0007669"/>
    <property type="project" value="UniProtKB-UniRule"/>
</dbReference>
<dbReference type="NCBIfam" id="TIGR00188">
    <property type="entry name" value="rnpA"/>
    <property type="match status" value="1"/>
</dbReference>
<dbReference type="PANTHER" id="PTHR33992">
    <property type="entry name" value="RIBONUCLEASE P PROTEIN COMPONENT"/>
    <property type="match status" value="1"/>
</dbReference>
<dbReference type="EC" id="3.1.26.5" evidence="7 8"/>
<comment type="similarity">
    <text evidence="7">Belongs to the RnpA family.</text>
</comment>
<reference evidence="9 10" key="1">
    <citation type="submission" date="2018-01" db="EMBL/GenBank/DDBJ databases">
        <title>The complete genome sequence of Chromatium okenii LaCa, a purple sulfur bacterium with a turbulent life.</title>
        <authorList>
            <person name="Luedin S.M."/>
            <person name="Liechti N."/>
            <person name="Storelli N."/>
            <person name="Danza F."/>
            <person name="Wittwer M."/>
            <person name="Pothier J.F."/>
            <person name="Tonolla M.A."/>
        </authorList>
    </citation>
    <scope>NUCLEOTIDE SEQUENCE [LARGE SCALE GENOMIC DNA]</scope>
    <source>
        <strain evidence="9 10">LaCa</strain>
    </source>
</reference>